<name>A0A2S8IUR6_BURCE</name>
<feature type="transmembrane region" description="Helical" evidence="1">
    <location>
        <begin position="20"/>
        <end position="41"/>
    </location>
</feature>
<protein>
    <submittedName>
        <fullName evidence="2">Flp family type IVb pilin</fullName>
    </submittedName>
</protein>
<reference evidence="2 3" key="1">
    <citation type="submission" date="2018-02" db="EMBL/GenBank/DDBJ databases">
        <title>Draft genome sequencing of Burkholderia cepacia Y14-15.</title>
        <authorList>
            <person name="Zheng B.-X."/>
        </authorList>
    </citation>
    <scope>NUCLEOTIDE SEQUENCE [LARGE SCALE GENOMIC DNA]</scope>
    <source>
        <strain evidence="2 3">Y14-15</strain>
    </source>
</reference>
<evidence type="ECO:0000313" key="2">
    <source>
        <dbReference type="EMBL" id="PQP18524.1"/>
    </source>
</evidence>
<dbReference type="EMBL" id="PUIQ01000014">
    <property type="protein sequence ID" value="PQP18524.1"/>
    <property type="molecule type" value="Genomic_DNA"/>
</dbReference>
<dbReference type="RefSeq" id="WP_105390946.1">
    <property type="nucleotide sequence ID" value="NZ_PUIQ01000014.1"/>
</dbReference>
<dbReference type="Proteomes" id="UP000238206">
    <property type="component" value="Unassembled WGS sequence"/>
</dbReference>
<gene>
    <name evidence="2" type="ORF">C5615_13485</name>
</gene>
<organism evidence="2 3">
    <name type="scientific">Burkholderia cepacia</name>
    <name type="common">Pseudomonas cepacia</name>
    <dbReference type="NCBI Taxonomy" id="292"/>
    <lineage>
        <taxon>Bacteria</taxon>
        <taxon>Pseudomonadati</taxon>
        <taxon>Pseudomonadota</taxon>
        <taxon>Betaproteobacteria</taxon>
        <taxon>Burkholderiales</taxon>
        <taxon>Burkholderiaceae</taxon>
        <taxon>Burkholderia</taxon>
        <taxon>Burkholderia cepacia complex</taxon>
    </lineage>
</organism>
<comment type="caution">
    <text evidence="2">The sequence shown here is derived from an EMBL/GenBank/DDBJ whole genome shotgun (WGS) entry which is preliminary data.</text>
</comment>
<evidence type="ECO:0000256" key="1">
    <source>
        <dbReference type="SAM" id="Phobius"/>
    </source>
</evidence>
<accession>A0A2S8IUR6</accession>
<dbReference type="InterPro" id="IPR007047">
    <property type="entry name" value="Flp_Fap"/>
</dbReference>
<keyword evidence="1" id="KW-1133">Transmembrane helix</keyword>
<keyword evidence="1" id="KW-0812">Transmembrane</keyword>
<sequence>MIRIIEKIAWFTQDQRGVTAIEYGLIAALIAIGIVAALATVGTDLQTLFNTVADDLESVVAGI</sequence>
<evidence type="ECO:0000313" key="3">
    <source>
        <dbReference type="Proteomes" id="UP000238206"/>
    </source>
</evidence>
<keyword evidence="1" id="KW-0472">Membrane</keyword>
<proteinExistence type="predicted"/>
<dbReference type="Pfam" id="PF04964">
    <property type="entry name" value="Flp_Fap"/>
    <property type="match status" value="1"/>
</dbReference>
<dbReference type="AlphaFoldDB" id="A0A2S8IUR6"/>